<name>A0AAE0Y6R2_9GAST</name>
<feature type="compositionally biased region" description="Basic and acidic residues" evidence="1">
    <location>
        <begin position="31"/>
        <end position="45"/>
    </location>
</feature>
<reference evidence="2" key="1">
    <citation type="journal article" date="2023" name="G3 (Bethesda)">
        <title>A reference genome for the long-term kleptoplast-retaining sea slug Elysia crispata morphotype clarki.</title>
        <authorList>
            <person name="Eastman K.E."/>
            <person name="Pendleton A.L."/>
            <person name="Shaikh M.A."/>
            <person name="Suttiyut T."/>
            <person name="Ogas R."/>
            <person name="Tomko P."/>
            <person name="Gavelis G."/>
            <person name="Widhalm J.R."/>
            <person name="Wisecaver J.H."/>
        </authorList>
    </citation>
    <scope>NUCLEOTIDE SEQUENCE</scope>
    <source>
        <strain evidence="2">ECLA1</strain>
    </source>
</reference>
<proteinExistence type="predicted"/>
<dbReference type="AlphaFoldDB" id="A0AAE0Y6R2"/>
<dbReference type="Proteomes" id="UP001283361">
    <property type="component" value="Unassembled WGS sequence"/>
</dbReference>
<sequence>MKRRLLQIPPPFLVAWDLKSGEQRSGVSSGRVEHPGARDRASHDVAETRLLRRSWPSPSWSHCHGRRRMLVS</sequence>
<dbReference type="EMBL" id="JAWDGP010006836">
    <property type="protein sequence ID" value="KAK3734763.1"/>
    <property type="molecule type" value="Genomic_DNA"/>
</dbReference>
<comment type="caution">
    <text evidence="2">The sequence shown here is derived from an EMBL/GenBank/DDBJ whole genome shotgun (WGS) entry which is preliminary data.</text>
</comment>
<keyword evidence="3" id="KW-1185">Reference proteome</keyword>
<organism evidence="2 3">
    <name type="scientific">Elysia crispata</name>
    <name type="common">lettuce slug</name>
    <dbReference type="NCBI Taxonomy" id="231223"/>
    <lineage>
        <taxon>Eukaryota</taxon>
        <taxon>Metazoa</taxon>
        <taxon>Spiralia</taxon>
        <taxon>Lophotrochozoa</taxon>
        <taxon>Mollusca</taxon>
        <taxon>Gastropoda</taxon>
        <taxon>Heterobranchia</taxon>
        <taxon>Euthyneura</taxon>
        <taxon>Panpulmonata</taxon>
        <taxon>Sacoglossa</taxon>
        <taxon>Placobranchoidea</taxon>
        <taxon>Plakobranchidae</taxon>
        <taxon>Elysia</taxon>
    </lineage>
</organism>
<gene>
    <name evidence="2" type="ORF">RRG08_059940</name>
</gene>
<accession>A0AAE0Y6R2</accession>
<evidence type="ECO:0000256" key="1">
    <source>
        <dbReference type="SAM" id="MobiDB-lite"/>
    </source>
</evidence>
<evidence type="ECO:0000313" key="3">
    <source>
        <dbReference type="Proteomes" id="UP001283361"/>
    </source>
</evidence>
<protein>
    <submittedName>
        <fullName evidence="2">Uncharacterized protein</fullName>
    </submittedName>
</protein>
<evidence type="ECO:0000313" key="2">
    <source>
        <dbReference type="EMBL" id="KAK3734763.1"/>
    </source>
</evidence>
<feature type="region of interest" description="Disordered" evidence="1">
    <location>
        <begin position="21"/>
        <end position="45"/>
    </location>
</feature>